<dbReference type="RefSeq" id="WP_311689611.1">
    <property type="nucleotide sequence ID" value="NZ_JAVRHL010000001.1"/>
</dbReference>
<comment type="caution">
    <text evidence="16">The sequence shown here is derived from an EMBL/GenBank/DDBJ whole genome shotgun (WGS) entry which is preliminary data.</text>
</comment>
<evidence type="ECO:0000256" key="2">
    <source>
        <dbReference type="ARBA" id="ARBA00007090"/>
    </source>
</evidence>
<evidence type="ECO:0000256" key="11">
    <source>
        <dbReference type="ARBA" id="ARBA00049902"/>
    </source>
</evidence>
<feature type="transmembrane region" description="Helical" evidence="13">
    <location>
        <begin position="68"/>
        <end position="88"/>
    </location>
</feature>
<evidence type="ECO:0000256" key="9">
    <source>
        <dbReference type="ARBA" id="ARBA00023268"/>
    </source>
</evidence>
<keyword evidence="5" id="KW-0645">Protease</keyword>
<dbReference type="Pfam" id="PF00912">
    <property type="entry name" value="Transgly"/>
    <property type="match status" value="1"/>
</dbReference>
<dbReference type="Pfam" id="PF00905">
    <property type="entry name" value="Transpeptidase"/>
    <property type="match status" value="1"/>
</dbReference>
<evidence type="ECO:0000256" key="5">
    <source>
        <dbReference type="ARBA" id="ARBA00022670"/>
    </source>
</evidence>
<comment type="similarity">
    <text evidence="3">In the N-terminal section; belongs to the glycosyltransferase 51 family.</text>
</comment>
<gene>
    <name evidence="16" type="ORF">RM543_04070</name>
</gene>
<keyword evidence="13" id="KW-0472">Membrane</keyword>
<keyword evidence="17" id="KW-1185">Reference proteome</keyword>
<dbReference type="InterPro" id="IPR036950">
    <property type="entry name" value="PBP_transglycosylase"/>
</dbReference>
<proteinExistence type="inferred from homology"/>
<accession>A0ABU3DDQ6</accession>
<keyword evidence="6" id="KW-0328">Glycosyltransferase</keyword>
<evidence type="ECO:0000256" key="4">
    <source>
        <dbReference type="ARBA" id="ARBA00022645"/>
    </source>
</evidence>
<keyword evidence="7" id="KW-0808">Transferase</keyword>
<evidence type="ECO:0000259" key="15">
    <source>
        <dbReference type="Pfam" id="PF00912"/>
    </source>
</evidence>
<evidence type="ECO:0000256" key="6">
    <source>
        <dbReference type="ARBA" id="ARBA00022676"/>
    </source>
</evidence>
<keyword evidence="8" id="KW-0378">Hydrolase</keyword>
<comment type="catalytic activity">
    <reaction evidence="11">
        <text>[GlcNAc-(1-&gt;4)-Mur2Ac(oyl-L-Ala-gamma-D-Glu-L-Lys-D-Ala-D-Ala)](n)-di-trans,octa-cis-undecaprenyl diphosphate + beta-D-GlcNAc-(1-&gt;4)-Mur2Ac(oyl-L-Ala-gamma-D-Glu-L-Lys-D-Ala-D-Ala)-di-trans,octa-cis-undecaprenyl diphosphate = [GlcNAc-(1-&gt;4)-Mur2Ac(oyl-L-Ala-gamma-D-Glu-L-Lys-D-Ala-D-Ala)](n+1)-di-trans,octa-cis-undecaprenyl diphosphate + di-trans,octa-cis-undecaprenyl diphosphate + H(+)</text>
        <dbReference type="Rhea" id="RHEA:23708"/>
        <dbReference type="Rhea" id="RHEA-COMP:9602"/>
        <dbReference type="Rhea" id="RHEA-COMP:9603"/>
        <dbReference type="ChEBI" id="CHEBI:15378"/>
        <dbReference type="ChEBI" id="CHEBI:58405"/>
        <dbReference type="ChEBI" id="CHEBI:60033"/>
        <dbReference type="ChEBI" id="CHEBI:78435"/>
        <dbReference type="EC" id="2.4.99.28"/>
    </reaction>
</comment>
<dbReference type="EC" id="2.4.99.28" evidence="10"/>
<dbReference type="InterPro" id="IPR050396">
    <property type="entry name" value="Glycosyltr_51/Transpeptidase"/>
</dbReference>
<feature type="region of interest" description="Disordered" evidence="12">
    <location>
        <begin position="1"/>
        <end position="46"/>
    </location>
</feature>
<protein>
    <recommendedName>
        <fullName evidence="10">peptidoglycan glycosyltransferase</fullName>
        <ecNumber evidence="10">2.4.99.28</ecNumber>
    </recommendedName>
</protein>
<keyword evidence="9" id="KW-0511">Multifunctional enzyme</keyword>
<comment type="similarity">
    <text evidence="2">In the C-terminal section; belongs to the transpeptidase family.</text>
</comment>
<evidence type="ECO:0000256" key="12">
    <source>
        <dbReference type="SAM" id="MobiDB-lite"/>
    </source>
</evidence>
<evidence type="ECO:0000313" key="16">
    <source>
        <dbReference type="EMBL" id="MDT0681851.1"/>
    </source>
</evidence>
<dbReference type="EMBL" id="JAVRHL010000001">
    <property type="protein sequence ID" value="MDT0681851.1"/>
    <property type="molecule type" value="Genomic_DNA"/>
</dbReference>
<name>A0ABU3DDQ6_9RHOB</name>
<dbReference type="InterPro" id="IPR012338">
    <property type="entry name" value="Beta-lactam/transpept-like"/>
</dbReference>
<feature type="compositionally biased region" description="Low complexity" evidence="12">
    <location>
        <begin position="684"/>
        <end position="726"/>
    </location>
</feature>
<evidence type="ECO:0000313" key="17">
    <source>
        <dbReference type="Proteomes" id="UP001265259"/>
    </source>
</evidence>
<reference evidence="16 17" key="1">
    <citation type="submission" date="2023-09" db="EMBL/GenBank/DDBJ databases">
        <authorList>
            <person name="Rey-Velasco X."/>
        </authorList>
    </citation>
    <scope>NUCLEOTIDE SEQUENCE [LARGE SCALE GENOMIC DNA]</scope>
    <source>
        <strain evidence="16 17">F158</strain>
    </source>
</reference>
<dbReference type="InterPro" id="IPR023346">
    <property type="entry name" value="Lysozyme-like_dom_sf"/>
</dbReference>
<evidence type="ECO:0000256" key="10">
    <source>
        <dbReference type="ARBA" id="ARBA00044770"/>
    </source>
</evidence>
<evidence type="ECO:0000256" key="8">
    <source>
        <dbReference type="ARBA" id="ARBA00022801"/>
    </source>
</evidence>
<sequence>MSSGKRPTLSGERRAGKAAPKRQPKPAKSKPARAARRSRSAPARRRRGGPLGWIAAFIRLLMRVIFGLVFRTALIVCLLIAGAVGYYYTTLPPVEALVDGRARGSVTLLDRNGDVFAWRGEQFDTITSTNDVNPNVVNAVVATEDRRFFRHFGVSPRGVASAMRINMREGRGPLSGHGGSTLTQQTAKLLCLGDPYDPDSGMSEAEYEEDCRRTTVGRKIKEAIYAMAMEARYTKEEILTIYLNRAYLGGGARGFAAAAERYFGAHVSQLDPAQSAMLAGLLVAPSRYAPTSSLERAQSRAETVIRLMYEQDYITAAERDEAWAHPAELSAAAEARAGGYFADWVMSSGPDFLTRNTTEDVVIGTTLDQRIQRAAEGALADIFEEKVREGSEAEAAIVVMSADGAVRAMVGGRRSKVSGAFNRATMAKRQSGSSFKPFIYAAALDMGHSPLATVVDEPWCINVPGSGQYCPKNYTRDFKGRVTLADALKDSLNVPAVKVSEAVGRDAVRTVAEQFGIVSDLANGPALALGASETSLLEMTGAYAGILNGGRSVSPYGLLELRIQGEGEALMGQDGGYGERVISEHAARELVWMMSRVIDGGTGGRAKLGDRPAAGKTGTTSAARDAWFVGFTADYVAGVWMGYDDNTPLSGVTGGGLPAEIWHEAMMRVHEGMEVRPLPMDVPQQQVAAPAPQQQQPQQQAPVYQGQTQTAGNQQQYQPQQQQRQPDNIGERILRDVLGTILGGGN</sequence>
<feature type="region of interest" description="Disordered" evidence="12">
    <location>
        <begin position="684"/>
        <end position="728"/>
    </location>
</feature>
<dbReference type="SUPFAM" id="SSF56601">
    <property type="entry name" value="beta-lactamase/transpeptidase-like"/>
    <property type="match status" value="1"/>
</dbReference>
<feature type="domain" description="Penicillin-binding protein transpeptidase" evidence="14">
    <location>
        <begin position="396"/>
        <end position="634"/>
    </location>
</feature>
<dbReference type="InterPro" id="IPR001264">
    <property type="entry name" value="Glyco_trans_51"/>
</dbReference>
<dbReference type="PANTHER" id="PTHR32282">
    <property type="entry name" value="BINDING PROTEIN TRANSPEPTIDASE, PUTATIVE-RELATED"/>
    <property type="match status" value="1"/>
</dbReference>
<evidence type="ECO:0000256" key="7">
    <source>
        <dbReference type="ARBA" id="ARBA00022679"/>
    </source>
</evidence>
<feature type="domain" description="Glycosyl transferase family 51" evidence="15">
    <location>
        <begin position="121"/>
        <end position="308"/>
    </location>
</feature>
<evidence type="ECO:0000256" key="3">
    <source>
        <dbReference type="ARBA" id="ARBA00007739"/>
    </source>
</evidence>
<keyword evidence="13" id="KW-0812">Transmembrane</keyword>
<dbReference type="Proteomes" id="UP001265259">
    <property type="component" value="Unassembled WGS sequence"/>
</dbReference>
<evidence type="ECO:0000256" key="1">
    <source>
        <dbReference type="ARBA" id="ARBA00004752"/>
    </source>
</evidence>
<dbReference type="InterPro" id="IPR001460">
    <property type="entry name" value="PCN-bd_Tpept"/>
</dbReference>
<feature type="compositionally biased region" description="Basic residues" evidence="12">
    <location>
        <begin position="19"/>
        <end position="46"/>
    </location>
</feature>
<dbReference type="PANTHER" id="PTHR32282:SF33">
    <property type="entry name" value="PEPTIDOGLYCAN GLYCOSYLTRANSFERASE"/>
    <property type="match status" value="1"/>
</dbReference>
<keyword evidence="4" id="KW-0121">Carboxypeptidase</keyword>
<comment type="pathway">
    <text evidence="1">Cell wall biogenesis; peptidoglycan biosynthesis.</text>
</comment>
<evidence type="ECO:0000256" key="13">
    <source>
        <dbReference type="SAM" id="Phobius"/>
    </source>
</evidence>
<dbReference type="Gene3D" id="1.10.3810.10">
    <property type="entry name" value="Biosynthetic peptidoglycan transglycosylase-like"/>
    <property type="match status" value="1"/>
</dbReference>
<keyword evidence="13" id="KW-1133">Transmembrane helix</keyword>
<evidence type="ECO:0000259" key="14">
    <source>
        <dbReference type="Pfam" id="PF00905"/>
    </source>
</evidence>
<dbReference type="NCBIfam" id="TIGR02074">
    <property type="entry name" value="PBP_1a_fam"/>
    <property type="match status" value="1"/>
</dbReference>
<dbReference type="SUPFAM" id="SSF53955">
    <property type="entry name" value="Lysozyme-like"/>
    <property type="match status" value="1"/>
</dbReference>
<dbReference type="Gene3D" id="3.40.710.10">
    <property type="entry name" value="DD-peptidase/beta-lactamase superfamily"/>
    <property type="match status" value="1"/>
</dbReference>
<organism evidence="16 17">
    <name type="scientific">Tropicimonas omnivorans</name>
    <dbReference type="NCBI Taxonomy" id="3075590"/>
    <lineage>
        <taxon>Bacteria</taxon>
        <taxon>Pseudomonadati</taxon>
        <taxon>Pseudomonadota</taxon>
        <taxon>Alphaproteobacteria</taxon>
        <taxon>Rhodobacterales</taxon>
        <taxon>Roseobacteraceae</taxon>
        <taxon>Tropicimonas</taxon>
    </lineage>
</organism>